<name>A0A3D9S709_9BACL</name>
<accession>A0A3D9S709</accession>
<keyword evidence="1" id="KW-1133">Transmembrane helix</keyword>
<dbReference type="Proteomes" id="UP000256304">
    <property type="component" value="Unassembled WGS sequence"/>
</dbReference>
<evidence type="ECO:0000313" key="3">
    <source>
        <dbReference type="Proteomes" id="UP000256304"/>
    </source>
</evidence>
<dbReference type="EMBL" id="QTTN01000008">
    <property type="protein sequence ID" value="REE88622.1"/>
    <property type="molecule type" value="Genomic_DNA"/>
</dbReference>
<proteinExistence type="predicted"/>
<feature type="transmembrane region" description="Helical" evidence="1">
    <location>
        <begin position="9"/>
        <end position="26"/>
    </location>
</feature>
<keyword evidence="1" id="KW-0472">Membrane</keyword>
<protein>
    <submittedName>
        <fullName evidence="2">Uncharacterized protein</fullName>
    </submittedName>
</protein>
<organism evidence="2 3">
    <name type="scientific">Paenibacillus taihuensis</name>
    <dbReference type="NCBI Taxonomy" id="1156355"/>
    <lineage>
        <taxon>Bacteria</taxon>
        <taxon>Bacillati</taxon>
        <taxon>Bacillota</taxon>
        <taxon>Bacilli</taxon>
        <taxon>Bacillales</taxon>
        <taxon>Paenibacillaceae</taxon>
        <taxon>Paenibacillus</taxon>
    </lineage>
</organism>
<reference evidence="2 3" key="1">
    <citation type="submission" date="2018-08" db="EMBL/GenBank/DDBJ databases">
        <title>Genomic Encyclopedia of Type Strains, Phase III (KMG-III): the genomes of soil and plant-associated and newly described type strains.</title>
        <authorList>
            <person name="Whitman W."/>
        </authorList>
    </citation>
    <scope>NUCLEOTIDE SEQUENCE [LARGE SCALE GENOMIC DNA]</scope>
    <source>
        <strain evidence="2 3">CGMCC 1.10966</strain>
    </source>
</reference>
<gene>
    <name evidence="2" type="ORF">A8990_108118</name>
</gene>
<keyword evidence="3" id="KW-1185">Reference proteome</keyword>
<keyword evidence="1" id="KW-0812">Transmembrane</keyword>
<evidence type="ECO:0000313" key="2">
    <source>
        <dbReference type="EMBL" id="REE88622.1"/>
    </source>
</evidence>
<comment type="caution">
    <text evidence="2">The sequence shown here is derived from an EMBL/GenBank/DDBJ whole genome shotgun (WGS) entry which is preliminary data.</text>
</comment>
<feature type="transmembrane region" description="Helical" evidence="1">
    <location>
        <begin position="32"/>
        <end position="49"/>
    </location>
</feature>
<dbReference type="AlphaFoldDB" id="A0A3D9S709"/>
<feature type="transmembrane region" description="Helical" evidence="1">
    <location>
        <begin position="61"/>
        <end position="81"/>
    </location>
</feature>
<evidence type="ECO:0000256" key="1">
    <source>
        <dbReference type="SAM" id="Phobius"/>
    </source>
</evidence>
<sequence>MMSGNIKKGLWMALYSAGCGLMLSIFPFIKSGVNLIFSLLALVIAIFYFKRSSSLRSRIVFVVFALLFFVFFTFVMAVVLYSRSQSLPGAA</sequence>